<dbReference type="PROSITE" id="PS00109">
    <property type="entry name" value="PROTEIN_KINASE_TYR"/>
    <property type="match status" value="1"/>
</dbReference>
<dbReference type="Proteomes" id="UP000823561">
    <property type="component" value="Chromosome 1"/>
</dbReference>
<keyword evidence="2 10" id="KW-0808">Transferase</keyword>
<evidence type="ECO:0000256" key="9">
    <source>
        <dbReference type="ARBA" id="ARBA00051245"/>
    </source>
</evidence>
<dbReference type="InterPro" id="IPR041381">
    <property type="entry name" value="JAK1-3/TYK2_PHL_dom"/>
</dbReference>
<comment type="catalytic activity">
    <reaction evidence="9 10 15">
        <text>L-tyrosyl-[protein] + ATP = O-phospho-L-tyrosyl-[protein] + ADP + H(+)</text>
        <dbReference type="Rhea" id="RHEA:10596"/>
        <dbReference type="Rhea" id="RHEA-COMP:10136"/>
        <dbReference type="Rhea" id="RHEA-COMP:20101"/>
        <dbReference type="ChEBI" id="CHEBI:15378"/>
        <dbReference type="ChEBI" id="CHEBI:30616"/>
        <dbReference type="ChEBI" id="CHEBI:46858"/>
        <dbReference type="ChEBI" id="CHEBI:61978"/>
        <dbReference type="ChEBI" id="CHEBI:456216"/>
        <dbReference type="EC" id="2.7.10.2"/>
    </reaction>
</comment>
<dbReference type="InterPro" id="IPR000980">
    <property type="entry name" value="SH2"/>
</dbReference>
<dbReference type="Pfam" id="PF17887">
    <property type="entry name" value="Jak1_Phl"/>
    <property type="match status" value="1"/>
</dbReference>
<evidence type="ECO:0000259" key="16">
    <source>
        <dbReference type="PROSITE" id="PS50001"/>
    </source>
</evidence>
<feature type="domain" description="Protein kinase" evidence="17">
    <location>
        <begin position="586"/>
        <end position="859"/>
    </location>
</feature>
<comment type="caution">
    <text evidence="19">The sequence shown here is derived from an EMBL/GenBank/DDBJ whole genome shotgun (WGS) entry which is preliminary data.</text>
</comment>
<feature type="domain" description="FERM" evidence="18">
    <location>
        <begin position="54"/>
        <end position="429"/>
    </location>
</feature>
<dbReference type="FunFam" id="1.10.510.10:FF:000114">
    <property type="entry name" value="Tyrosine-protein kinase JAK2"/>
    <property type="match status" value="1"/>
</dbReference>
<evidence type="ECO:0000256" key="7">
    <source>
        <dbReference type="ARBA" id="ARBA00022999"/>
    </source>
</evidence>
<evidence type="ECO:0000313" key="19">
    <source>
        <dbReference type="EMBL" id="KAG5285464.1"/>
    </source>
</evidence>
<comment type="similarity">
    <text evidence="10">Belongs to the protein kinase superfamily. Tyr protein kinase family. JAK subfamily.</text>
</comment>
<dbReference type="InterPro" id="IPR041046">
    <property type="entry name" value="FERM_F2"/>
</dbReference>
<dbReference type="PANTHER" id="PTHR45807:SF5">
    <property type="entry name" value="TYROSINE-PROTEIN KINASE JAK1"/>
    <property type="match status" value="1"/>
</dbReference>
<dbReference type="SUPFAM" id="SSF55550">
    <property type="entry name" value="SH2 domain"/>
    <property type="match status" value="1"/>
</dbReference>
<accession>A0AAV6HEG8</accession>
<dbReference type="Pfam" id="PF07714">
    <property type="entry name" value="PK_Tyr_Ser-Thr"/>
    <property type="match status" value="2"/>
</dbReference>
<evidence type="ECO:0000256" key="15">
    <source>
        <dbReference type="RuleBase" id="RU362096"/>
    </source>
</evidence>
<dbReference type="Gene3D" id="3.30.505.10">
    <property type="entry name" value="SH2 domain"/>
    <property type="match status" value="1"/>
</dbReference>
<dbReference type="PROSITE" id="PS00107">
    <property type="entry name" value="PROTEIN_KINASE_ATP"/>
    <property type="match status" value="1"/>
</dbReference>
<feature type="binding site" evidence="12 14">
    <location>
        <position position="912"/>
    </location>
    <ligand>
        <name>ATP</name>
        <dbReference type="ChEBI" id="CHEBI:30616"/>
    </ligand>
</feature>
<dbReference type="GO" id="GO:0004715">
    <property type="term" value="F:non-membrane spanning protein tyrosine kinase activity"/>
    <property type="evidence" value="ECO:0007669"/>
    <property type="project" value="UniProtKB-UniRule"/>
</dbReference>
<dbReference type="PROSITE" id="PS50011">
    <property type="entry name" value="PROTEIN_KINASE_DOM"/>
    <property type="match status" value="2"/>
</dbReference>
<dbReference type="InterPro" id="IPR008266">
    <property type="entry name" value="Tyr_kinase_AS"/>
</dbReference>
<dbReference type="InterPro" id="IPR051286">
    <property type="entry name" value="JAK"/>
</dbReference>
<evidence type="ECO:0000256" key="5">
    <source>
        <dbReference type="ARBA" id="ARBA00022777"/>
    </source>
</evidence>
<dbReference type="GO" id="GO:0060397">
    <property type="term" value="P:growth hormone receptor signaling pathway via JAK-STAT"/>
    <property type="evidence" value="ECO:0007669"/>
    <property type="project" value="TreeGrafter"/>
</dbReference>
<dbReference type="InterPro" id="IPR011009">
    <property type="entry name" value="Kinase-like_dom_sf"/>
</dbReference>
<evidence type="ECO:0000256" key="12">
    <source>
        <dbReference type="PIRSR" id="PIRSR000636-2"/>
    </source>
</evidence>
<evidence type="ECO:0000256" key="13">
    <source>
        <dbReference type="PROSITE-ProRule" id="PRU00191"/>
    </source>
</evidence>
<feature type="binding site" evidence="12">
    <location>
        <begin position="885"/>
        <end position="893"/>
    </location>
    <ligand>
        <name>ATP</name>
        <dbReference type="ChEBI" id="CHEBI:30616"/>
    </ligand>
</feature>
<evidence type="ECO:0000256" key="6">
    <source>
        <dbReference type="ARBA" id="ARBA00022840"/>
    </source>
</evidence>
<evidence type="ECO:0000256" key="4">
    <source>
        <dbReference type="ARBA" id="ARBA00022741"/>
    </source>
</evidence>
<dbReference type="GO" id="GO:0005829">
    <property type="term" value="C:cytosol"/>
    <property type="evidence" value="ECO:0007669"/>
    <property type="project" value="TreeGrafter"/>
</dbReference>
<dbReference type="Gene3D" id="3.30.200.20">
    <property type="entry name" value="Phosphorylase Kinase, domain 1"/>
    <property type="match status" value="2"/>
</dbReference>
<dbReference type="GO" id="GO:0005524">
    <property type="term" value="F:ATP binding"/>
    <property type="evidence" value="ECO:0007669"/>
    <property type="project" value="UniProtKB-UniRule"/>
</dbReference>
<dbReference type="SMART" id="SM00295">
    <property type="entry name" value="B41"/>
    <property type="match status" value="1"/>
</dbReference>
<evidence type="ECO:0000259" key="18">
    <source>
        <dbReference type="PROSITE" id="PS50057"/>
    </source>
</evidence>
<dbReference type="InterPro" id="IPR000299">
    <property type="entry name" value="FERM_domain"/>
</dbReference>
<dbReference type="GO" id="GO:0007259">
    <property type="term" value="P:cell surface receptor signaling pathway via JAK-STAT"/>
    <property type="evidence" value="ECO:0007669"/>
    <property type="project" value="TreeGrafter"/>
</dbReference>
<protein>
    <recommendedName>
        <fullName evidence="10 15">Tyrosine-protein kinase</fullName>
        <ecNumber evidence="10 15">2.7.10.2</ecNumber>
    </recommendedName>
</protein>
<dbReference type="InterPro" id="IPR020776">
    <property type="entry name" value="Tyr_kinase_non-rcpt_Jak1"/>
</dbReference>
<keyword evidence="5 10" id="KW-0418">Kinase</keyword>
<evidence type="ECO:0000256" key="14">
    <source>
        <dbReference type="PROSITE-ProRule" id="PRU10141"/>
    </source>
</evidence>
<dbReference type="SUPFAM" id="SSF56112">
    <property type="entry name" value="Protein kinase-like (PK-like)"/>
    <property type="match status" value="2"/>
</dbReference>
<dbReference type="AlphaFoldDB" id="A0AAV6HEG8"/>
<dbReference type="SMART" id="SM00252">
    <property type="entry name" value="SH2"/>
    <property type="match status" value="1"/>
</dbReference>
<evidence type="ECO:0000256" key="10">
    <source>
        <dbReference type="PIRNR" id="PIRNR000636"/>
    </source>
</evidence>
<evidence type="ECO:0000313" key="20">
    <source>
        <dbReference type="Proteomes" id="UP000823561"/>
    </source>
</evidence>
<keyword evidence="20" id="KW-1185">Reference proteome</keyword>
<dbReference type="GO" id="GO:0005131">
    <property type="term" value="F:growth hormone receptor binding"/>
    <property type="evidence" value="ECO:0007669"/>
    <property type="project" value="TreeGrafter"/>
</dbReference>
<dbReference type="EMBL" id="JADWDJ010000001">
    <property type="protein sequence ID" value="KAG5285464.1"/>
    <property type="molecule type" value="Genomic_DNA"/>
</dbReference>
<dbReference type="GO" id="GO:0035556">
    <property type="term" value="P:intracellular signal transduction"/>
    <property type="evidence" value="ECO:0007669"/>
    <property type="project" value="InterPro"/>
</dbReference>
<organism evidence="19 20">
    <name type="scientific">Alosa alosa</name>
    <name type="common">allis shad</name>
    <dbReference type="NCBI Taxonomy" id="278164"/>
    <lineage>
        <taxon>Eukaryota</taxon>
        <taxon>Metazoa</taxon>
        <taxon>Chordata</taxon>
        <taxon>Craniata</taxon>
        <taxon>Vertebrata</taxon>
        <taxon>Euteleostomi</taxon>
        <taxon>Actinopterygii</taxon>
        <taxon>Neopterygii</taxon>
        <taxon>Teleostei</taxon>
        <taxon>Clupei</taxon>
        <taxon>Clupeiformes</taxon>
        <taxon>Clupeoidei</taxon>
        <taxon>Clupeidae</taxon>
        <taxon>Alosa</taxon>
    </lineage>
</organism>
<feature type="domain" description="Protein kinase" evidence="17">
    <location>
        <begin position="879"/>
        <end position="1156"/>
    </location>
</feature>
<feature type="active site" description="Proton acceptor" evidence="11">
    <location>
        <position position="1007"/>
    </location>
</feature>
<evidence type="ECO:0000256" key="11">
    <source>
        <dbReference type="PIRSR" id="PIRSR000636-1"/>
    </source>
</evidence>
<feature type="domain" description="SH2" evidence="16">
    <location>
        <begin position="448"/>
        <end position="550"/>
    </location>
</feature>
<dbReference type="PROSITE" id="PS50001">
    <property type="entry name" value="SH2"/>
    <property type="match status" value="1"/>
</dbReference>
<dbReference type="InterPro" id="IPR001245">
    <property type="entry name" value="Ser-Thr/Tyr_kinase_cat_dom"/>
</dbReference>
<dbReference type="Pfam" id="PF18379">
    <property type="entry name" value="FERM_F1"/>
    <property type="match status" value="1"/>
</dbReference>
<dbReference type="PROSITE" id="PS50057">
    <property type="entry name" value="FERM_3"/>
    <property type="match status" value="1"/>
</dbReference>
<dbReference type="PANTHER" id="PTHR45807">
    <property type="entry name" value="TYROSINE-PROTEIN KINASE HOPSCOTCH"/>
    <property type="match status" value="1"/>
</dbReference>
<dbReference type="InterPro" id="IPR019749">
    <property type="entry name" value="Band_41_domain"/>
</dbReference>
<keyword evidence="4 10" id="KW-0547">Nucleotide-binding</keyword>
<evidence type="ECO:0000256" key="3">
    <source>
        <dbReference type="ARBA" id="ARBA00022737"/>
    </source>
</evidence>
<dbReference type="GO" id="GO:0005856">
    <property type="term" value="C:cytoskeleton"/>
    <property type="evidence" value="ECO:0007669"/>
    <property type="project" value="UniProtKB-UniRule"/>
</dbReference>
<keyword evidence="3" id="KW-0677">Repeat</keyword>
<dbReference type="Pfam" id="PF18377">
    <property type="entry name" value="FERM_F2"/>
    <property type="match status" value="1"/>
</dbReference>
<dbReference type="InterPro" id="IPR041155">
    <property type="entry name" value="FERM_F1"/>
</dbReference>
<dbReference type="InterPro" id="IPR000719">
    <property type="entry name" value="Prot_kinase_dom"/>
</dbReference>
<dbReference type="PIRSF" id="PIRSF000636">
    <property type="entry name" value="TyrPK_Jak"/>
    <property type="match status" value="1"/>
</dbReference>
<sequence length="1171" mass="133495">MQPIFRKRQTYAHCLEAIGGVGGLEEADMDIGRQILAKMRKKRKSDHTGPSSPKGLEVHFYTQATQPLVKSKGCYTVEDLCTECAKLFGISPLCHSLYALYDEERAIWYPPNHSFKADGACIKLYYRMRFYFTNWHGTQKIKKPMIRHTLKRVGPEGTSILDETSLAYLFAQGQYDFVHGLAPVRLAQDEGESHDIENECLGMAVLSISHDSADKEHLDSGSTVRKISYKRHIPESLKQSIYQRNFLVRLRIANVFKRFLNEFNQKTVMERSVSPLDLKLKYIATLETLTDGFGCEIFEPASLRTLDADGLDQSPVPKQPACHQVLVSGTAGIQWRLKPSERELPPKEKASSKKTKRDSCLKKDKTKDCQDWITFSDFYEITHIIVKESLVTIHKRDNTQMELDLEKQEKAFSFITLVDGYFRLTADAHHFLCREVAPPSVKLNILEGCHGPISTDYAIHKLCEEGNDEGLYLLRRSSTDYEHILLTVVCNEMNSVKTKSYKHFQIVKEGDGYLLCGTEVSQPGLRELMELLEGQQLRSDNTTLQLTRGFPPQPKEISNLLVATREEIQNLPPTHLVFHRILKEDVVEGEHLGRGTRTNIYAGKLRLRDEADYLDFANDHQEVKVVLKVLSAGQRDMSDFLETVSVMRLVSHKHMSLLYGICVRNQDIIMVEERLQHGPLDLFMQAHGSSLSPTWKFQVAKQLASVLSYLEDKRLVHGFVCAKNILLARDGLDGNAPFMKLSHPGIPSTALSREERLDRIPWIAPEYMENHKVVSIAADKWGFGVTLWEICHNGERPLKDKKRIEKERFYTAKGKLVSKQVSQLASLMTECMNYDPRQRPFLRAVLQRLVRIEEEDPAIDSSGMPNVDLDPNVFEKRFLKRIRPLGEGHFGKVELCLYDSRGDRTGELVAVKSLKSESSGVETSNLLREINTMRELLHENIVKYKGVSAEEGGTTFKLIMEYLPMGSLKEYLPHNKPKIDHNKLLLYAKQICEGMEYLGSQNYIHRDLAARNVLVESENLVKIGDFGLTKSIKDNEGYYRVKEEQESPVFWYAPECLVHLKFYRASDVWSFGVTLYEIMTYCDTKKSPPAMFSDMIGRSQGQMTVTRLVSALEAGRRLPCPTGCPEKIYILMKSCWEHSPDHRIDFQGLISEFQKLETSALNPSDPGDNSV</sequence>
<dbReference type="PRINTS" id="PR01824">
    <property type="entry name" value="JANUSKINASE1"/>
</dbReference>
<evidence type="ECO:0000259" key="17">
    <source>
        <dbReference type="PROSITE" id="PS50011"/>
    </source>
</evidence>
<dbReference type="InterPro" id="IPR016251">
    <property type="entry name" value="Tyr_kinase_non-rcpt_Jak/Tyk2"/>
</dbReference>
<name>A0AAV6HEG8_9TELE</name>
<evidence type="ECO:0000256" key="8">
    <source>
        <dbReference type="ARBA" id="ARBA00023137"/>
    </source>
</evidence>
<dbReference type="PRINTS" id="PR00109">
    <property type="entry name" value="TYRKINASE"/>
</dbReference>
<dbReference type="SUPFAM" id="SSF47031">
    <property type="entry name" value="Second domain of FERM"/>
    <property type="match status" value="1"/>
</dbReference>
<dbReference type="Pfam" id="PF21990">
    <property type="entry name" value="SH2_1"/>
    <property type="match status" value="1"/>
</dbReference>
<reference evidence="19 20" key="1">
    <citation type="submission" date="2020-10" db="EMBL/GenBank/DDBJ databases">
        <title>Chromosome-scale genome assembly of the Allis shad, Alosa alosa.</title>
        <authorList>
            <person name="Margot Z."/>
            <person name="Christophe K."/>
            <person name="Cabau C."/>
            <person name="Louis A."/>
            <person name="Berthelot C."/>
            <person name="Parey E."/>
            <person name="Roest Crollius H."/>
            <person name="Montfort J."/>
            <person name="Robinson-Rechavi M."/>
            <person name="Bucao C."/>
            <person name="Bouchez O."/>
            <person name="Gislard M."/>
            <person name="Lluch J."/>
            <person name="Milhes M."/>
            <person name="Lampietro C."/>
            <person name="Lopez Roques C."/>
            <person name="Donnadieu C."/>
            <person name="Braasch I."/>
            <person name="Desvignes T."/>
            <person name="Postlethwait J."/>
            <person name="Bobe J."/>
            <person name="Guiguen Y."/>
        </authorList>
    </citation>
    <scope>NUCLEOTIDE SEQUENCE [LARGE SCALE GENOMIC DNA]</scope>
    <source>
        <strain evidence="19">M-15738</strain>
        <tissue evidence="19">Blood</tissue>
    </source>
</reference>
<dbReference type="GO" id="GO:0019221">
    <property type="term" value="P:cytokine-mediated signaling pathway"/>
    <property type="evidence" value="ECO:0007669"/>
    <property type="project" value="TreeGrafter"/>
</dbReference>
<dbReference type="SUPFAM" id="SSF50729">
    <property type="entry name" value="PH domain-like"/>
    <property type="match status" value="1"/>
</dbReference>
<keyword evidence="8 10" id="KW-0829">Tyrosine-protein kinase</keyword>
<dbReference type="InterPro" id="IPR035963">
    <property type="entry name" value="FERM_2"/>
</dbReference>
<dbReference type="EC" id="2.7.10.2" evidence="10 15"/>
<dbReference type="InterPro" id="IPR020635">
    <property type="entry name" value="Tyr_kinase_cat_dom"/>
</dbReference>
<dbReference type="GO" id="GO:0030154">
    <property type="term" value="P:cell differentiation"/>
    <property type="evidence" value="ECO:0007669"/>
    <property type="project" value="TreeGrafter"/>
</dbReference>
<evidence type="ECO:0000256" key="1">
    <source>
        <dbReference type="ARBA" id="ARBA00022553"/>
    </source>
</evidence>
<dbReference type="InterPro" id="IPR017441">
    <property type="entry name" value="Protein_kinase_ATP_BS"/>
</dbReference>
<keyword evidence="6 10" id="KW-0067">ATP-binding</keyword>
<keyword evidence="1" id="KW-0597">Phosphoprotein</keyword>
<proteinExistence type="inferred from homology"/>
<gene>
    <name evidence="19" type="ORF">AALO_G00003670</name>
</gene>
<evidence type="ECO:0000256" key="2">
    <source>
        <dbReference type="ARBA" id="ARBA00022679"/>
    </source>
</evidence>
<dbReference type="GO" id="GO:0016020">
    <property type="term" value="C:membrane"/>
    <property type="evidence" value="ECO:0007669"/>
    <property type="project" value="InterPro"/>
</dbReference>
<keyword evidence="7 13" id="KW-0727">SH2 domain</keyword>
<dbReference type="SMART" id="SM00219">
    <property type="entry name" value="TyrKc"/>
    <property type="match status" value="2"/>
</dbReference>
<dbReference type="PRINTS" id="PR01823">
    <property type="entry name" value="JANUSKINASE"/>
</dbReference>
<dbReference type="InterPro" id="IPR036860">
    <property type="entry name" value="SH2_dom_sf"/>
</dbReference>
<dbReference type="Gene3D" id="1.10.510.10">
    <property type="entry name" value="Transferase(Phosphotransferase) domain 1"/>
    <property type="match status" value="2"/>
</dbReference>